<dbReference type="RefSeq" id="WP_078197020.1">
    <property type="nucleotide sequence ID" value="NZ_CP017757.2"/>
</dbReference>
<feature type="transmembrane region" description="Helical" evidence="1">
    <location>
        <begin position="68"/>
        <end position="86"/>
    </location>
</feature>
<accession>A0A1U9UQG0</accession>
<gene>
    <name evidence="2" type="ORF">BJN34_13265</name>
</gene>
<dbReference type="EMBL" id="CP017757">
    <property type="protein sequence ID" value="AQV94850.1"/>
    <property type="molecule type" value="Genomic_DNA"/>
</dbReference>
<evidence type="ECO:0000256" key="1">
    <source>
        <dbReference type="SAM" id="Phobius"/>
    </source>
</evidence>
<reference evidence="3" key="1">
    <citation type="submission" date="2017-02" db="EMBL/GenBank/DDBJ databases">
        <title>Complete genome sequence of Cupriavidus necator strain NH9, a 3-chlorobenzoate degrader.</title>
        <authorList>
            <person name="Moriuchi R."/>
            <person name="Dohra H."/>
            <person name="Ogawa N."/>
        </authorList>
    </citation>
    <scope>NUCLEOTIDE SEQUENCE [LARGE SCALE GENOMIC DNA]</scope>
    <source>
        <strain evidence="3">NH9</strain>
    </source>
</reference>
<evidence type="ECO:0000313" key="2">
    <source>
        <dbReference type="EMBL" id="AQV94850.1"/>
    </source>
</evidence>
<keyword evidence="1" id="KW-1133">Transmembrane helix</keyword>
<protein>
    <submittedName>
        <fullName evidence="2">Uncharacterized protein</fullName>
    </submittedName>
</protein>
<dbReference type="AlphaFoldDB" id="A0A1U9UQG0"/>
<feature type="transmembrane region" description="Helical" evidence="1">
    <location>
        <begin position="123"/>
        <end position="140"/>
    </location>
</feature>
<feature type="transmembrane region" description="Helical" evidence="1">
    <location>
        <begin position="181"/>
        <end position="204"/>
    </location>
</feature>
<dbReference type="KEGG" id="cuh:BJN34_13265"/>
<sequence length="231" mass="25639">MDLRSLVLVLSAVLLALSSFVYGWQFVKKRNYLLGVEMWVVGVSSSNAVVFFATESRVSYAISHFFDAFSRGFGMPVIAVAGMMTITHGFKPSTRVDVGAFLVSFAATFVLIGAHFIEGILPYFFVVMSVLLSVYLAYVIKRLLGIGATFQAMALLLALVSCQAIASIYDFYKIPGEETNVVFNFFTLALCTWAYLMPALYYAYSALERAQKRVLQFDPGRALRGLEQTSR</sequence>
<organism evidence="2 3">
    <name type="scientific">Cupriavidus necator</name>
    <name type="common">Alcaligenes eutrophus</name>
    <name type="synonym">Ralstonia eutropha</name>
    <dbReference type="NCBI Taxonomy" id="106590"/>
    <lineage>
        <taxon>Bacteria</taxon>
        <taxon>Pseudomonadati</taxon>
        <taxon>Pseudomonadota</taxon>
        <taxon>Betaproteobacteria</taxon>
        <taxon>Burkholderiales</taxon>
        <taxon>Burkholderiaceae</taxon>
        <taxon>Cupriavidus</taxon>
    </lineage>
</organism>
<evidence type="ECO:0000313" key="3">
    <source>
        <dbReference type="Proteomes" id="UP000189627"/>
    </source>
</evidence>
<name>A0A1U9UQG0_CUPNE</name>
<feature type="transmembrane region" description="Helical" evidence="1">
    <location>
        <begin position="98"/>
        <end position="117"/>
    </location>
</feature>
<keyword evidence="1" id="KW-0472">Membrane</keyword>
<keyword evidence="1" id="KW-0812">Transmembrane</keyword>
<dbReference type="OrthoDB" id="6711110at2"/>
<proteinExistence type="predicted"/>
<feature type="transmembrane region" description="Helical" evidence="1">
    <location>
        <begin position="152"/>
        <end position="169"/>
    </location>
</feature>
<dbReference type="Proteomes" id="UP000189627">
    <property type="component" value="Chromosome 1"/>
</dbReference>